<gene>
    <name evidence="4" type="ORF">G6R27_02705</name>
</gene>
<dbReference type="Proteomes" id="UP001519418">
    <property type="component" value="Unassembled WGS sequence"/>
</dbReference>
<organism evidence="4 5">
    <name type="scientific">Fructobacillus papyriferae</name>
    <dbReference type="NCBI Taxonomy" id="2713171"/>
    <lineage>
        <taxon>Bacteria</taxon>
        <taxon>Bacillati</taxon>
        <taxon>Bacillota</taxon>
        <taxon>Bacilli</taxon>
        <taxon>Lactobacillales</taxon>
        <taxon>Lactobacillaceae</taxon>
        <taxon>Fructobacillus</taxon>
    </lineage>
</organism>
<feature type="compositionally biased region" description="Basic and acidic residues" evidence="2">
    <location>
        <begin position="909"/>
        <end position="940"/>
    </location>
</feature>
<feature type="compositionally biased region" description="Basic and acidic residues" evidence="2">
    <location>
        <begin position="698"/>
        <end position="716"/>
    </location>
</feature>
<sequence>MKNIQNISKKTKRQWIQSSLATVAILTPLAAGTLAHTMHVQADATTTTQSTDSVSVDYDEKAQDKLDDAGKANQEVVDDITKVSFKTAAQGLAGKWVTLKIDHVAQDKKDPSQYIDYVVRNVFVRMDSQGSRVASYVGNKTVVEITPRGDNNTVWLQVGNDSTGYKEIFRSTVKTESDFRANINTEAPNRYGDDLYTVLFHSQTLDTPQSYTLPNSITSDDLKLKAGYISNKQRNGATGSDVSIDAPIKLVRSDKALKDEIKSPLKTSDDVSDKANKAKKLLDETEKTLIDNIDHNNTLDKETKDRQKKQVHEDIQKAKDQADNEYVPDKILPAATETDQEKRHDETIWKPVLSDDERLQVAKNRLEEDYLQSTKAIKANDTLLDSEKTVRLKQLDEDHVKAQGELATAKTLDDIKAVMDAENQAFEKDNENVDRTKRNQEFFERFKNEADVQKVIDEITSDVNLTKTEKDDQMAVVTAAVNQMQQNIETAESAQKALDALNNAGDLKDKLAKAHQEAKKKLVDQVSDAKEKLRQKGEEAKKELDDSIFDKLTKDEKNHDKQAIDELVKKAQAADEINNPTNAQSLLDAVDQSDLTQNLTDLMDQEKAKPSVKDQIKKAQEALDNASKSAQKVLDEAKSAAEAGIDQNGLLTKEQKDKQKKAIEAAAKKAEDQISQATNADEINREEADLANDITGLTDKKKEARAEAEKVAKKQILDLNNNKGLSPDDREQRINKVKEDFNNVTDVIDSALPSDSKAFETGEGSDYAKQVQGDGYSDPDALEKAREKAKMAVDDAYKKAETALDGKKSAYTDAEFNKAKTDLDAQKQRDEKAAMSAEDWAGTDATTKAAGTHADEKKAAIDNVPSFDEQKQKAKAALAANQSKLDGDINGMDKLSGDEKKSATGKVDQSVKDAQDAVDKAQNKDELVQKAAEEKQKVDNDQQNVSADLDKIPSIDDQKQTAKNAIDKEAESKKDGIDQKDNLSTGEKSGFKEAVDQAANKAKQAIDGAQNKDELNNKGDAAKTDFGEDVQKVAVQVDEKPSLDKQKQDKKDAIDHKATVEKEKLDATNRPDLTDYDRKQKQDVIDKGAKRAKDSLDSATNADELAGEADKEASKSFDDAKDQVDDQFKNHESLDEQKNKLPDTVTPEEKEGAKTADDVNHLLPLSDKKQKLDDQVDHAADLHKKAIDGMDNVPQQDRDKAKDQIDDAVKKAKTAIDIAASDDKLPTGKGGEDDALSQFDSAVNGIVDGLDNDNKGLLDKKHQSETGIDDGAKQEKANIDKNKNLN</sequence>
<dbReference type="RefSeq" id="WP_213819542.1">
    <property type="nucleotide sequence ID" value="NZ_JAAMFI010000001.1"/>
</dbReference>
<feature type="region of interest" description="Disordered" evidence="2">
    <location>
        <begin position="755"/>
        <end position="783"/>
    </location>
</feature>
<keyword evidence="5" id="KW-1185">Reference proteome</keyword>
<evidence type="ECO:0000313" key="4">
    <source>
        <dbReference type="EMBL" id="MBS9334950.1"/>
    </source>
</evidence>
<feature type="region of interest" description="Disordered" evidence="2">
    <location>
        <begin position="1248"/>
        <end position="1286"/>
    </location>
</feature>
<feature type="region of interest" description="Disordered" evidence="2">
    <location>
        <begin position="818"/>
        <end position="1210"/>
    </location>
</feature>
<dbReference type="EMBL" id="JAAMFI010000001">
    <property type="protein sequence ID" value="MBS9334950.1"/>
    <property type="molecule type" value="Genomic_DNA"/>
</dbReference>
<feature type="region of interest" description="Disordered" evidence="2">
    <location>
        <begin position="697"/>
        <end position="730"/>
    </location>
</feature>
<protein>
    <submittedName>
        <fullName evidence="4">DUF1542 domain-containing protein</fullName>
    </submittedName>
</protein>
<evidence type="ECO:0000313" key="5">
    <source>
        <dbReference type="Proteomes" id="UP001519418"/>
    </source>
</evidence>
<feature type="coiled-coil region" evidence="1">
    <location>
        <begin position="474"/>
        <end position="543"/>
    </location>
</feature>
<feature type="domain" description="DUF1542" evidence="3">
    <location>
        <begin position="959"/>
        <end position="1023"/>
    </location>
</feature>
<reference evidence="4 5" key="1">
    <citation type="submission" date="2020-02" db="EMBL/GenBank/DDBJ databases">
        <title>Fructobacillus sp. isolated from paper mulberry of Taiwan.</title>
        <authorList>
            <person name="Lin S.-T."/>
        </authorList>
    </citation>
    <scope>NUCLEOTIDE SEQUENCE [LARGE SCALE GENOMIC DNA]</scope>
    <source>
        <strain evidence="4 5">M1-10</strain>
    </source>
</reference>
<dbReference type="Pfam" id="PF07564">
    <property type="entry name" value="DUF1542"/>
    <property type="match status" value="1"/>
</dbReference>
<feature type="compositionally biased region" description="Basic and acidic residues" evidence="2">
    <location>
        <begin position="296"/>
        <end position="322"/>
    </location>
</feature>
<proteinExistence type="predicted"/>
<feature type="compositionally biased region" description="Basic and acidic residues" evidence="2">
    <location>
        <begin position="1108"/>
        <end position="1188"/>
    </location>
</feature>
<feature type="region of interest" description="Disordered" evidence="2">
    <location>
        <begin position="296"/>
        <end position="328"/>
    </location>
</feature>
<dbReference type="InterPro" id="IPR011439">
    <property type="entry name" value="DUF1542"/>
</dbReference>
<feature type="compositionally biased region" description="Basic and acidic residues" evidence="2">
    <location>
        <begin position="818"/>
        <end position="833"/>
    </location>
</feature>
<evidence type="ECO:0000259" key="3">
    <source>
        <dbReference type="Pfam" id="PF07564"/>
    </source>
</evidence>
<feature type="compositionally biased region" description="Basic and acidic residues" evidence="2">
    <location>
        <begin position="948"/>
        <end position="981"/>
    </location>
</feature>
<feature type="compositionally biased region" description="Basic and acidic residues" evidence="2">
    <location>
        <begin position="1196"/>
        <end position="1210"/>
    </location>
</feature>
<feature type="compositionally biased region" description="Low complexity" evidence="2">
    <location>
        <begin position="842"/>
        <end position="852"/>
    </location>
</feature>
<accession>A0ABS5QPD2</accession>
<comment type="caution">
    <text evidence="4">The sequence shown here is derived from an EMBL/GenBank/DDBJ whole genome shotgun (WGS) entry which is preliminary data.</text>
</comment>
<name>A0ABS5QPD2_9LACO</name>
<feature type="compositionally biased region" description="Basic and acidic residues" evidence="2">
    <location>
        <begin position="1252"/>
        <end position="1286"/>
    </location>
</feature>
<evidence type="ECO:0000256" key="2">
    <source>
        <dbReference type="SAM" id="MobiDB-lite"/>
    </source>
</evidence>
<keyword evidence="1" id="KW-0175">Coiled coil</keyword>
<evidence type="ECO:0000256" key="1">
    <source>
        <dbReference type="SAM" id="Coils"/>
    </source>
</evidence>
<feature type="compositionally biased region" description="Basic and acidic residues" evidence="2">
    <location>
        <begin position="1010"/>
        <end position="1096"/>
    </location>
</feature>